<dbReference type="SUPFAM" id="SSF46785">
    <property type="entry name" value="Winged helix' DNA-binding domain"/>
    <property type="match status" value="1"/>
</dbReference>
<dbReference type="PROSITE" id="PS51118">
    <property type="entry name" value="HTH_HXLR"/>
    <property type="match status" value="1"/>
</dbReference>
<reference evidence="5 6" key="1">
    <citation type="journal article" date="2019" name="Int. J. Syst. Evol. Microbiol.">
        <title>The Global Catalogue of Microorganisms (GCM) 10K type strain sequencing project: providing services to taxonomists for standard genome sequencing and annotation.</title>
        <authorList>
            <consortium name="The Broad Institute Genomics Platform"/>
            <consortium name="The Broad Institute Genome Sequencing Center for Infectious Disease"/>
            <person name="Wu L."/>
            <person name="Ma J."/>
        </authorList>
    </citation>
    <scope>NUCLEOTIDE SEQUENCE [LARGE SCALE GENOMIC DNA]</scope>
    <source>
        <strain evidence="5 6">JCM 14046</strain>
    </source>
</reference>
<evidence type="ECO:0000313" key="6">
    <source>
        <dbReference type="Proteomes" id="UP001501612"/>
    </source>
</evidence>
<dbReference type="EMBL" id="BAAAMY010000002">
    <property type="protein sequence ID" value="GAA1908663.1"/>
    <property type="molecule type" value="Genomic_DNA"/>
</dbReference>
<dbReference type="InterPro" id="IPR002577">
    <property type="entry name" value="HTH_HxlR"/>
</dbReference>
<dbReference type="InterPro" id="IPR036390">
    <property type="entry name" value="WH_DNA-bd_sf"/>
</dbReference>
<protein>
    <submittedName>
        <fullName evidence="5">Helix-turn-helix domain-containing protein</fullName>
    </submittedName>
</protein>
<name>A0ABN2P1B9_9ACTN</name>
<evidence type="ECO:0000256" key="2">
    <source>
        <dbReference type="ARBA" id="ARBA00023125"/>
    </source>
</evidence>
<keyword evidence="6" id="KW-1185">Reference proteome</keyword>
<dbReference type="Proteomes" id="UP001501612">
    <property type="component" value="Unassembled WGS sequence"/>
</dbReference>
<dbReference type="Pfam" id="PF01638">
    <property type="entry name" value="HxlR"/>
    <property type="match status" value="1"/>
</dbReference>
<evidence type="ECO:0000256" key="3">
    <source>
        <dbReference type="ARBA" id="ARBA00023163"/>
    </source>
</evidence>
<evidence type="ECO:0000256" key="1">
    <source>
        <dbReference type="ARBA" id="ARBA00023015"/>
    </source>
</evidence>
<sequence length="165" mass="18319">METRSDVGARPAALAWSTENCQVERAMDVLGGRATLLVLREVVNGIRRFDDMQAHAGISRQVLTDRLALLVEHDVLRRVPYRDAGRRERHEYRLTAKGFELYPVLAALASWGARWYADPEGAAVELAHRGCDAGVEAVLTCADGHRVHDPRDVVTRPGPGARRRS</sequence>
<evidence type="ECO:0000259" key="4">
    <source>
        <dbReference type="PROSITE" id="PS51118"/>
    </source>
</evidence>
<accession>A0ABN2P1B9</accession>
<dbReference type="PANTHER" id="PTHR33204">
    <property type="entry name" value="TRANSCRIPTIONAL REGULATOR, MARR FAMILY"/>
    <property type="match status" value="1"/>
</dbReference>
<keyword evidence="3" id="KW-0804">Transcription</keyword>
<keyword evidence="2" id="KW-0238">DNA-binding</keyword>
<organism evidence="5 6">
    <name type="scientific">Nocardioides lentus</name>
    <dbReference type="NCBI Taxonomy" id="338077"/>
    <lineage>
        <taxon>Bacteria</taxon>
        <taxon>Bacillati</taxon>
        <taxon>Actinomycetota</taxon>
        <taxon>Actinomycetes</taxon>
        <taxon>Propionibacteriales</taxon>
        <taxon>Nocardioidaceae</taxon>
        <taxon>Nocardioides</taxon>
    </lineage>
</organism>
<keyword evidence="1" id="KW-0805">Transcription regulation</keyword>
<evidence type="ECO:0000313" key="5">
    <source>
        <dbReference type="EMBL" id="GAA1908663.1"/>
    </source>
</evidence>
<dbReference type="RefSeq" id="WP_344003841.1">
    <property type="nucleotide sequence ID" value="NZ_BAAAMY010000002.1"/>
</dbReference>
<gene>
    <name evidence="5" type="ORF">GCM10009737_07140</name>
</gene>
<proteinExistence type="predicted"/>
<comment type="caution">
    <text evidence="5">The sequence shown here is derived from an EMBL/GenBank/DDBJ whole genome shotgun (WGS) entry which is preliminary data.</text>
</comment>
<dbReference type="InterPro" id="IPR036388">
    <property type="entry name" value="WH-like_DNA-bd_sf"/>
</dbReference>
<feature type="domain" description="HTH hxlR-type" evidence="4">
    <location>
        <begin position="21"/>
        <end position="120"/>
    </location>
</feature>
<dbReference type="PANTHER" id="PTHR33204:SF36">
    <property type="entry name" value="TRANSCRIPTIONAL REGULATORY PROTEIN"/>
    <property type="match status" value="1"/>
</dbReference>
<dbReference type="Gene3D" id="1.10.10.10">
    <property type="entry name" value="Winged helix-like DNA-binding domain superfamily/Winged helix DNA-binding domain"/>
    <property type="match status" value="1"/>
</dbReference>